<dbReference type="NCBIfam" id="NF004162">
    <property type="entry name" value="PRK05627.1-5"/>
    <property type="match status" value="1"/>
</dbReference>
<evidence type="ECO:0000256" key="4">
    <source>
        <dbReference type="ARBA" id="ARBA00022630"/>
    </source>
</evidence>
<dbReference type="PIRSF" id="PIRSF004491">
    <property type="entry name" value="FAD_Synth"/>
    <property type="match status" value="1"/>
</dbReference>
<evidence type="ECO:0000256" key="15">
    <source>
        <dbReference type="PIRNR" id="PIRNR004491"/>
    </source>
</evidence>
<dbReference type="PANTHER" id="PTHR22749:SF6">
    <property type="entry name" value="RIBOFLAVIN KINASE"/>
    <property type="match status" value="1"/>
</dbReference>
<dbReference type="GO" id="GO:0008531">
    <property type="term" value="F:riboflavin kinase activity"/>
    <property type="evidence" value="ECO:0007669"/>
    <property type="project" value="UniProtKB-EC"/>
</dbReference>
<dbReference type="InterPro" id="IPR023468">
    <property type="entry name" value="Riboflavin_kinase"/>
</dbReference>
<keyword evidence="11 15" id="KW-0067">ATP-binding</keyword>
<feature type="domain" description="Riboflavin kinase" evidence="16">
    <location>
        <begin position="183"/>
        <end position="306"/>
    </location>
</feature>
<dbReference type="Gene3D" id="2.40.30.30">
    <property type="entry name" value="Riboflavin kinase-like"/>
    <property type="match status" value="1"/>
</dbReference>
<evidence type="ECO:0000313" key="17">
    <source>
        <dbReference type="EMBL" id="MFC3809567.1"/>
    </source>
</evidence>
<dbReference type="RefSeq" id="WP_379834790.1">
    <property type="nucleotide sequence ID" value="NZ_JBHRYQ010000001.1"/>
</dbReference>
<dbReference type="InterPro" id="IPR015865">
    <property type="entry name" value="Riboflavin_kinase_bac/euk"/>
</dbReference>
<comment type="function">
    <text evidence="1">Catalyzes the phosphorylation of riboflavin to FMN followed by the adenylation of FMN to FAD.</text>
</comment>
<keyword evidence="18" id="KW-1185">Reference proteome</keyword>
<dbReference type="InterPro" id="IPR014729">
    <property type="entry name" value="Rossmann-like_a/b/a_fold"/>
</dbReference>
<evidence type="ECO:0000256" key="3">
    <source>
        <dbReference type="ARBA" id="ARBA00005201"/>
    </source>
</evidence>
<evidence type="ECO:0000256" key="10">
    <source>
        <dbReference type="ARBA" id="ARBA00022827"/>
    </source>
</evidence>
<comment type="catalytic activity">
    <reaction evidence="13 15">
        <text>riboflavin + ATP = FMN + ADP + H(+)</text>
        <dbReference type="Rhea" id="RHEA:14357"/>
        <dbReference type="ChEBI" id="CHEBI:15378"/>
        <dbReference type="ChEBI" id="CHEBI:30616"/>
        <dbReference type="ChEBI" id="CHEBI:57986"/>
        <dbReference type="ChEBI" id="CHEBI:58210"/>
        <dbReference type="ChEBI" id="CHEBI:456216"/>
        <dbReference type="EC" id="2.7.1.26"/>
    </reaction>
</comment>
<keyword evidence="12" id="KW-0511">Multifunctional enzyme</keyword>
<comment type="catalytic activity">
    <reaction evidence="14 15">
        <text>FMN + ATP + H(+) = FAD + diphosphate</text>
        <dbReference type="Rhea" id="RHEA:17237"/>
        <dbReference type="ChEBI" id="CHEBI:15378"/>
        <dbReference type="ChEBI" id="CHEBI:30616"/>
        <dbReference type="ChEBI" id="CHEBI:33019"/>
        <dbReference type="ChEBI" id="CHEBI:57692"/>
        <dbReference type="ChEBI" id="CHEBI:58210"/>
        <dbReference type="EC" id="2.7.7.2"/>
    </reaction>
</comment>
<dbReference type="CDD" id="cd02064">
    <property type="entry name" value="FAD_synthetase_N"/>
    <property type="match status" value="1"/>
</dbReference>
<dbReference type="Proteomes" id="UP001595616">
    <property type="component" value="Unassembled WGS sequence"/>
</dbReference>
<gene>
    <name evidence="17" type="ORF">ACFOOI_02790</name>
</gene>
<evidence type="ECO:0000256" key="6">
    <source>
        <dbReference type="ARBA" id="ARBA00022679"/>
    </source>
</evidence>
<dbReference type="NCBIfam" id="TIGR00083">
    <property type="entry name" value="ribF"/>
    <property type="match status" value="1"/>
</dbReference>
<reference evidence="18" key="1">
    <citation type="journal article" date="2019" name="Int. J. Syst. Evol. Microbiol.">
        <title>The Global Catalogue of Microorganisms (GCM) 10K type strain sequencing project: providing services to taxonomists for standard genome sequencing and annotation.</title>
        <authorList>
            <consortium name="The Broad Institute Genomics Platform"/>
            <consortium name="The Broad Institute Genome Sequencing Center for Infectious Disease"/>
            <person name="Wu L."/>
            <person name="Ma J."/>
        </authorList>
    </citation>
    <scope>NUCLEOTIDE SEQUENCE [LARGE SCALE GENOMIC DNA]</scope>
    <source>
        <strain evidence="18">CECT 7956</strain>
    </source>
</reference>
<keyword evidence="5 15" id="KW-0288">FMN</keyword>
<evidence type="ECO:0000259" key="16">
    <source>
        <dbReference type="SMART" id="SM00904"/>
    </source>
</evidence>
<dbReference type="EC" id="2.7.7.2" evidence="15"/>
<keyword evidence="10 15" id="KW-0274">FAD</keyword>
<evidence type="ECO:0000313" key="18">
    <source>
        <dbReference type="Proteomes" id="UP001595616"/>
    </source>
</evidence>
<keyword evidence="6 15" id="KW-0808">Transferase</keyword>
<dbReference type="SMART" id="SM00904">
    <property type="entry name" value="Flavokinase"/>
    <property type="match status" value="1"/>
</dbReference>
<dbReference type="SUPFAM" id="SSF52374">
    <property type="entry name" value="Nucleotidylyl transferase"/>
    <property type="match status" value="1"/>
</dbReference>
<keyword evidence="8 15" id="KW-0547">Nucleotide-binding</keyword>
<evidence type="ECO:0000256" key="9">
    <source>
        <dbReference type="ARBA" id="ARBA00022777"/>
    </source>
</evidence>
<evidence type="ECO:0000256" key="12">
    <source>
        <dbReference type="ARBA" id="ARBA00023268"/>
    </source>
</evidence>
<organism evidence="17 18">
    <name type="scientific">Lacihabitans lacunae</name>
    <dbReference type="NCBI Taxonomy" id="1028214"/>
    <lineage>
        <taxon>Bacteria</taxon>
        <taxon>Pseudomonadati</taxon>
        <taxon>Bacteroidota</taxon>
        <taxon>Cytophagia</taxon>
        <taxon>Cytophagales</taxon>
        <taxon>Leadbetterellaceae</taxon>
        <taxon>Lacihabitans</taxon>
    </lineage>
</organism>
<dbReference type="EC" id="2.7.1.26" evidence="15"/>
<evidence type="ECO:0000256" key="11">
    <source>
        <dbReference type="ARBA" id="ARBA00022840"/>
    </source>
</evidence>
<dbReference type="InterPro" id="IPR015864">
    <property type="entry name" value="FAD_synthase"/>
</dbReference>
<comment type="pathway">
    <text evidence="3 15">Cofactor biosynthesis; FMN biosynthesis; FMN from riboflavin (ATP route): step 1/1.</text>
</comment>
<keyword evidence="4 15" id="KW-0285">Flavoprotein</keyword>
<keyword evidence="7 15" id="KW-0548">Nucleotidyltransferase</keyword>
<dbReference type="GO" id="GO:0003919">
    <property type="term" value="F:FMN adenylyltransferase activity"/>
    <property type="evidence" value="ECO:0007669"/>
    <property type="project" value="UniProtKB-EC"/>
</dbReference>
<sequence>MKIYHKLSDFKPLGNAVVTTGTFDGVHLGHREILSRLKEISKKNKGESVLLTFWPHPRLIVSKDNDNLKLLTTIDEKTELLKEVGIDHLIILPFTREFSELSSEQYIEDILIKGIGTKTLVIGYDHRFGRNREGGMDYLVKNADRFKIGIEEITRQEIENITISSTKIREAILKGNVHVANELLGRPYAFEGHVVKGRQLGRTIGFPTANVKIQKEYKLIPKNGVYAVKVSLRNATYSGIMNIGNRPTVDGIGTTQEVHIFDFNDDIYGETIKVEIIAYIRDEKKFDSIQNLIHQIKEDCIEALKVI</sequence>
<proteinExistence type="inferred from homology"/>
<dbReference type="PANTHER" id="PTHR22749">
    <property type="entry name" value="RIBOFLAVIN KINASE/FMN ADENYLYLTRANSFERASE"/>
    <property type="match status" value="1"/>
</dbReference>
<protein>
    <recommendedName>
        <fullName evidence="15">Riboflavin biosynthesis protein</fullName>
    </recommendedName>
    <domain>
        <recommendedName>
            <fullName evidence="15">Riboflavin kinase</fullName>
            <ecNumber evidence="15">2.7.1.26</ecNumber>
        </recommendedName>
        <alternativeName>
            <fullName evidence="15">Flavokinase</fullName>
        </alternativeName>
    </domain>
    <domain>
        <recommendedName>
            <fullName evidence="15">FMN adenylyltransferase</fullName>
            <ecNumber evidence="15">2.7.7.2</ecNumber>
        </recommendedName>
        <alternativeName>
            <fullName evidence="15">FAD pyrophosphorylase</fullName>
        </alternativeName>
        <alternativeName>
            <fullName evidence="15">FAD synthase</fullName>
        </alternativeName>
    </domain>
</protein>
<evidence type="ECO:0000256" key="8">
    <source>
        <dbReference type="ARBA" id="ARBA00022741"/>
    </source>
</evidence>
<dbReference type="InterPro" id="IPR023465">
    <property type="entry name" value="Riboflavin_kinase_dom_sf"/>
</dbReference>
<evidence type="ECO:0000256" key="13">
    <source>
        <dbReference type="ARBA" id="ARBA00047880"/>
    </source>
</evidence>
<dbReference type="Gene3D" id="3.40.50.620">
    <property type="entry name" value="HUPs"/>
    <property type="match status" value="1"/>
</dbReference>
<dbReference type="NCBIfam" id="NF004160">
    <property type="entry name" value="PRK05627.1-3"/>
    <property type="match status" value="1"/>
</dbReference>
<dbReference type="SUPFAM" id="SSF82114">
    <property type="entry name" value="Riboflavin kinase-like"/>
    <property type="match status" value="1"/>
</dbReference>
<dbReference type="Pfam" id="PF06574">
    <property type="entry name" value="FAD_syn"/>
    <property type="match status" value="1"/>
</dbReference>
<evidence type="ECO:0000256" key="1">
    <source>
        <dbReference type="ARBA" id="ARBA00002121"/>
    </source>
</evidence>
<dbReference type="Pfam" id="PF01687">
    <property type="entry name" value="Flavokinase"/>
    <property type="match status" value="1"/>
</dbReference>
<evidence type="ECO:0000256" key="2">
    <source>
        <dbReference type="ARBA" id="ARBA00004726"/>
    </source>
</evidence>
<keyword evidence="9 15" id="KW-0418">Kinase</keyword>
<name>A0ABV7YRW2_9BACT</name>
<dbReference type="EMBL" id="JBHRYQ010000001">
    <property type="protein sequence ID" value="MFC3809567.1"/>
    <property type="molecule type" value="Genomic_DNA"/>
</dbReference>
<evidence type="ECO:0000256" key="5">
    <source>
        <dbReference type="ARBA" id="ARBA00022643"/>
    </source>
</evidence>
<evidence type="ECO:0000256" key="14">
    <source>
        <dbReference type="ARBA" id="ARBA00049494"/>
    </source>
</evidence>
<evidence type="ECO:0000256" key="7">
    <source>
        <dbReference type="ARBA" id="ARBA00022695"/>
    </source>
</evidence>
<accession>A0ABV7YRW2</accession>
<comment type="caution">
    <text evidence="17">The sequence shown here is derived from an EMBL/GenBank/DDBJ whole genome shotgun (WGS) entry which is preliminary data.</text>
</comment>
<comment type="pathway">
    <text evidence="2 15">Cofactor biosynthesis; FAD biosynthesis; FAD from FMN: step 1/1.</text>
</comment>
<dbReference type="InterPro" id="IPR002606">
    <property type="entry name" value="Riboflavin_kinase_bac"/>
</dbReference>
<comment type="similarity">
    <text evidence="15">Belongs to the ribF family.</text>
</comment>